<proteinExistence type="inferred from homology"/>
<keyword evidence="7" id="KW-0592">Phosphate transport</keyword>
<comment type="subcellular location">
    <subcellularLocation>
        <location evidence="6">Cell membrane</location>
        <topology evidence="6">Multi-pass membrane protein</topology>
    </subcellularLocation>
    <subcellularLocation>
        <location evidence="1">Membrane</location>
        <topology evidence="1">Multi-pass membrane protein</topology>
    </subcellularLocation>
</comment>
<reference evidence="9 10" key="1">
    <citation type="submission" date="2016-09" db="EMBL/GenBank/DDBJ databases">
        <title>Complete genome sequence of the Lysinibacillus sphaericus LMG 22257, a specie of Bacillus with ureolytic activity that can effectively biodeposit calcium carbonate.</title>
        <authorList>
            <person name="Yan W."/>
        </authorList>
    </citation>
    <scope>NUCLEOTIDE SEQUENCE [LARGE SCALE GENOMIC DNA]</scope>
    <source>
        <strain evidence="9 10">LMG 22257</strain>
    </source>
</reference>
<dbReference type="Proteomes" id="UP000185746">
    <property type="component" value="Chromosome"/>
</dbReference>
<feature type="transmembrane region" description="Helical" evidence="6">
    <location>
        <begin position="285"/>
        <end position="307"/>
    </location>
</feature>
<dbReference type="EMBL" id="CP017560">
    <property type="protein sequence ID" value="AOV06800.1"/>
    <property type="molecule type" value="Genomic_DNA"/>
</dbReference>
<organism evidence="9 10">
    <name type="scientific">Sporosarcina ureilytica</name>
    <dbReference type="NCBI Taxonomy" id="298596"/>
    <lineage>
        <taxon>Bacteria</taxon>
        <taxon>Bacillati</taxon>
        <taxon>Bacillota</taxon>
        <taxon>Bacilli</taxon>
        <taxon>Bacillales</taxon>
        <taxon>Caryophanaceae</taxon>
        <taxon>Sporosarcina</taxon>
    </lineage>
</organism>
<dbReference type="GO" id="GO:0006817">
    <property type="term" value="P:phosphate ion transport"/>
    <property type="evidence" value="ECO:0007669"/>
    <property type="project" value="UniProtKB-KW"/>
</dbReference>
<evidence type="ECO:0000313" key="9">
    <source>
        <dbReference type="EMBL" id="AOV06800.1"/>
    </source>
</evidence>
<dbReference type="InterPro" id="IPR011864">
    <property type="entry name" value="Phosphate_PstC"/>
</dbReference>
<feature type="transmembrane region" description="Helical" evidence="6">
    <location>
        <begin position="91"/>
        <end position="114"/>
    </location>
</feature>
<sequence length="318" mass="34932">MHINHDITENSEKSIRELIEQKRQQRNFKEMFEKSIPTFLFLIASISILTTIGIIYTLLSETIEFFKRVPMTDFFTGTVLKPLSQTPEFGVLPLIMGTLTSSVIAMLVAAPIGLMSAIYLSQYASDKVRKVFKPLLELLAGIPTIVYGFFAFTFVTPLLRQLIPGLEATNILSPGIVMGVMIIPMIASLSEDAMSSVPNSMREGALGLGATKLEVTRKVVIPAALSGIIASFVLGISRAIGETMIVTIASGSTKNFTFDITQSMQTMTAYIVEVTGGDAATGSTIYYSLYAVAMTLFVFTLLMNLLARRISRKFREEY</sequence>
<comment type="similarity">
    <text evidence="7">Belongs to the binding-protein-dependent transport system permease family. CysTW subfamily.</text>
</comment>
<evidence type="ECO:0000256" key="4">
    <source>
        <dbReference type="ARBA" id="ARBA00022989"/>
    </source>
</evidence>
<dbReference type="Gene3D" id="1.10.3720.10">
    <property type="entry name" value="MetI-like"/>
    <property type="match status" value="1"/>
</dbReference>
<dbReference type="GO" id="GO:0005886">
    <property type="term" value="C:plasma membrane"/>
    <property type="evidence" value="ECO:0007669"/>
    <property type="project" value="UniProtKB-SubCell"/>
</dbReference>
<evidence type="ECO:0000313" key="10">
    <source>
        <dbReference type="Proteomes" id="UP000185746"/>
    </source>
</evidence>
<evidence type="ECO:0000256" key="5">
    <source>
        <dbReference type="ARBA" id="ARBA00023136"/>
    </source>
</evidence>
<dbReference type="GO" id="GO:0005315">
    <property type="term" value="F:phosphate transmembrane transporter activity"/>
    <property type="evidence" value="ECO:0007669"/>
    <property type="project" value="InterPro"/>
</dbReference>
<dbReference type="AlphaFoldDB" id="A0A1D8JDK8"/>
<feature type="transmembrane region" description="Helical" evidence="6">
    <location>
        <begin position="171"/>
        <end position="189"/>
    </location>
</feature>
<keyword evidence="5 6" id="KW-0472">Membrane</keyword>
<comment type="function">
    <text evidence="7">Part of the binding-protein-dependent transport system for phosphate; probably responsible for the translocation of the substrate across the membrane.</text>
</comment>
<evidence type="ECO:0000256" key="2">
    <source>
        <dbReference type="ARBA" id="ARBA00022448"/>
    </source>
</evidence>
<evidence type="ECO:0000256" key="7">
    <source>
        <dbReference type="RuleBase" id="RU363054"/>
    </source>
</evidence>
<feature type="transmembrane region" description="Helical" evidence="6">
    <location>
        <begin position="39"/>
        <end position="59"/>
    </location>
</feature>
<dbReference type="InterPro" id="IPR035906">
    <property type="entry name" value="MetI-like_sf"/>
</dbReference>
<dbReference type="PROSITE" id="PS50928">
    <property type="entry name" value="ABC_TM1"/>
    <property type="match status" value="1"/>
</dbReference>
<feature type="transmembrane region" description="Helical" evidence="6">
    <location>
        <begin position="219"/>
        <end position="240"/>
    </location>
</feature>
<evidence type="ECO:0000259" key="8">
    <source>
        <dbReference type="PROSITE" id="PS50928"/>
    </source>
</evidence>
<dbReference type="RefSeq" id="WP_075526922.1">
    <property type="nucleotide sequence ID" value="NZ_CP017560.1"/>
</dbReference>
<dbReference type="CDD" id="cd06261">
    <property type="entry name" value="TM_PBP2"/>
    <property type="match status" value="1"/>
</dbReference>
<keyword evidence="4 6" id="KW-1133">Transmembrane helix</keyword>
<evidence type="ECO:0000256" key="1">
    <source>
        <dbReference type="ARBA" id="ARBA00004141"/>
    </source>
</evidence>
<dbReference type="Pfam" id="PF00528">
    <property type="entry name" value="BPD_transp_1"/>
    <property type="match status" value="1"/>
</dbReference>
<dbReference type="SUPFAM" id="SSF161098">
    <property type="entry name" value="MetI-like"/>
    <property type="match status" value="1"/>
</dbReference>
<dbReference type="PANTHER" id="PTHR42727">
    <property type="entry name" value="PHOSPHATE TRANSPORT SYSTEM PERMEASE PROTEIN"/>
    <property type="match status" value="1"/>
</dbReference>
<accession>A0A1D8JDK8</accession>
<name>A0A1D8JDK8_9BACL</name>
<protein>
    <recommendedName>
        <fullName evidence="7">Phosphate transport system permease protein</fullName>
    </recommendedName>
</protein>
<evidence type="ECO:0000256" key="3">
    <source>
        <dbReference type="ARBA" id="ARBA00022692"/>
    </source>
</evidence>
<dbReference type="InterPro" id="IPR000515">
    <property type="entry name" value="MetI-like"/>
</dbReference>
<evidence type="ECO:0000256" key="6">
    <source>
        <dbReference type="RuleBase" id="RU363032"/>
    </source>
</evidence>
<feature type="domain" description="ABC transmembrane type-1" evidence="8">
    <location>
        <begin position="95"/>
        <end position="307"/>
    </location>
</feature>
<dbReference type="NCBIfam" id="TIGR02138">
    <property type="entry name" value="phosphate_pstC"/>
    <property type="match status" value="1"/>
</dbReference>
<keyword evidence="3 6" id="KW-0812">Transmembrane</keyword>
<dbReference type="KEGG" id="surl:BI350_03840"/>
<keyword evidence="7" id="KW-1003">Cell membrane</keyword>
<keyword evidence="2 6" id="KW-0813">Transport</keyword>
<feature type="transmembrane region" description="Helical" evidence="6">
    <location>
        <begin position="135"/>
        <end position="159"/>
    </location>
</feature>
<gene>
    <name evidence="9" type="ORF">BI350_03840</name>
</gene>
<dbReference type="PANTHER" id="PTHR42727:SF1">
    <property type="entry name" value="PHOSPHATE TRANSPORT SYSTEM PERMEASE"/>
    <property type="match status" value="1"/>
</dbReference>
<keyword evidence="10" id="KW-1185">Reference proteome</keyword>